<protein>
    <submittedName>
        <fullName evidence="3">Lipoprotein</fullName>
    </submittedName>
</protein>
<comment type="caution">
    <text evidence="3">The sequence shown here is derived from an EMBL/GenBank/DDBJ whole genome shotgun (WGS) entry which is preliminary data.</text>
</comment>
<evidence type="ECO:0000259" key="2">
    <source>
        <dbReference type="Pfam" id="PF18443"/>
    </source>
</evidence>
<reference evidence="3" key="1">
    <citation type="submission" date="2016-01" db="EMBL/GenBank/DDBJ databases">
        <authorList>
            <person name="Peeters C."/>
        </authorList>
    </citation>
    <scope>NUCLEOTIDE SEQUENCE [LARGE SCALE GENOMIC DNA]</scope>
    <source>
        <strain evidence="3">LMG 29326</strain>
    </source>
</reference>
<dbReference type="Pfam" id="PF18443">
    <property type="entry name" value="Tli4_N"/>
    <property type="match status" value="1"/>
</dbReference>
<proteinExistence type="predicted"/>
<evidence type="ECO:0000313" key="3">
    <source>
        <dbReference type="EMBL" id="SAK64765.1"/>
    </source>
</evidence>
<sequence length="325" mass="36162">MSNKIEGLQPRCVGRFIIDAPNGALQAGGATINDVKLTAEQISLQDFENEMQAREVTLKSTRSEFGFQFLFDYGKVRGSDKTRYFISLGEPHEISDGARVIEAYKWDNGYQVSVRIKAFDSRNLKIYDRHPEMREFASNNVPEKTNLVFDLVESAYGRNDEVIPTEPGVCFLGGFLKRTAQRNERINTRFVLADKRDVKISLLTDSGIQEKDTLLQRGKQVERSLSLISGGRTVRKGRVSLQGLEAEEWLTAGETQLEVPGNTFTLEANSTIGSAEAPFIALDMKTGAPSNFEKGPIKAASMSEADAVKLWDAVSRTLRPRPNGF</sequence>
<feature type="domain" description="Tle cognate immunity protein 4 C-terminal" evidence="1">
    <location>
        <begin position="163"/>
        <end position="323"/>
    </location>
</feature>
<dbReference type="InterPro" id="IPR040761">
    <property type="entry name" value="Tli4_N"/>
</dbReference>
<dbReference type="Proteomes" id="UP000054978">
    <property type="component" value="Unassembled WGS sequence"/>
</dbReference>
<feature type="domain" description="Tle cognate immunity protein 4 N-terminal" evidence="2">
    <location>
        <begin position="9"/>
        <end position="158"/>
    </location>
</feature>
<dbReference type="InterPro" id="IPR041290">
    <property type="entry name" value="Tli4_C"/>
</dbReference>
<evidence type="ECO:0000313" key="4">
    <source>
        <dbReference type="Proteomes" id="UP000054978"/>
    </source>
</evidence>
<keyword evidence="4" id="KW-1185">Reference proteome</keyword>
<name>A0A158B3W9_9BURK</name>
<organism evidence="3 4">
    <name type="scientific">Caballeronia ptereochthonis</name>
    <dbReference type="NCBI Taxonomy" id="1777144"/>
    <lineage>
        <taxon>Bacteria</taxon>
        <taxon>Pseudomonadati</taxon>
        <taxon>Pseudomonadota</taxon>
        <taxon>Betaproteobacteria</taxon>
        <taxon>Burkholderiales</taxon>
        <taxon>Burkholderiaceae</taxon>
        <taxon>Caballeronia</taxon>
    </lineage>
</organism>
<dbReference type="EMBL" id="FCOB02000011">
    <property type="protein sequence ID" value="SAK64765.1"/>
    <property type="molecule type" value="Genomic_DNA"/>
</dbReference>
<keyword evidence="3" id="KW-0449">Lipoprotein</keyword>
<dbReference type="Pfam" id="PF18426">
    <property type="entry name" value="Tli4_C"/>
    <property type="match status" value="1"/>
</dbReference>
<dbReference type="STRING" id="1777144.AWB83_02748"/>
<evidence type="ECO:0000259" key="1">
    <source>
        <dbReference type="Pfam" id="PF18426"/>
    </source>
</evidence>
<dbReference type="AlphaFoldDB" id="A0A158B3W9"/>
<accession>A0A158B3W9</accession>
<gene>
    <name evidence="3" type="ORF">AWB83_02748</name>
</gene>